<evidence type="ECO:0000313" key="3">
    <source>
        <dbReference type="Proteomes" id="UP000799539"/>
    </source>
</evidence>
<dbReference type="AlphaFoldDB" id="A0A6A6EZY1"/>
<protein>
    <recommendedName>
        <fullName evidence="4">Cupin 2 conserved barrel domain-containing protein</fullName>
    </recommendedName>
</protein>
<evidence type="ECO:0000256" key="1">
    <source>
        <dbReference type="SAM" id="MobiDB-lite"/>
    </source>
</evidence>
<proteinExistence type="predicted"/>
<dbReference type="Proteomes" id="UP000799539">
    <property type="component" value="Unassembled WGS sequence"/>
</dbReference>
<organism evidence="2 3">
    <name type="scientific">Cercospora zeae-maydis SCOH1-5</name>
    <dbReference type="NCBI Taxonomy" id="717836"/>
    <lineage>
        <taxon>Eukaryota</taxon>
        <taxon>Fungi</taxon>
        <taxon>Dikarya</taxon>
        <taxon>Ascomycota</taxon>
        <taxon>Pezizomycotina</taxon>
        <taxon>Dothideomycetes</taxon>
        <taxon>Dothideomycetidae</taxon>
        <taxon>Mycosphaerellales</taxon>
        <taxon>Mycosphaerellaceae</taxon>
        <taxon>Cercospora</taxon>
    </lineage>
</organism>
<keyword evidence="3" id="KW-1185">Reference proteome</keyword>
<dbReference type="EMBL" id="ML992713">
    <property type="protein sequence ID" value="KAF2206713.1"/>
    <property type="molecule type" value="Genomic_DNA"/>
</dbReference>
<evidence type="ECO:0000313" key="2">
    <source>
        <dbReference type="EMBL" id="KAF2206713.1"/>
    </source>
</evidence>
<feature type="region of interest" description="Disordered" evidence="1">
    <location>
        <begin position="42"/>
        <end position="63"/>
    </location>
</feature>
<dbReference type="PANTHER" id="PTHR40434">
    <property type="entry name" value="CUPIN_2 DOMAIN-CONTAINING PROTEIN"/>
    <property type="match status" value="1"/>
</dbReference>
<accession>A0A6A6EZY1</accession>
<dbReference type="PANTHER" id="PTHR40434:SF1">
    <property type="entry name" value="CUPIN TYPE-1 DOMAIN-CONTAINING PROTEIN"/>
    <property type="match status" value="1"/>
</dbReference>
<reference evidence="2" key="1">
    <citation type="journal article" date="2020" name="Stud. Mycol.">
        <title>101 Dothideomycetes genomes: a test case for predicting lifestyles and emergence of pathogens.</title>
        <authorList>
            <person name="Haridas S."/>
            <person name="Albert R."/>
            <person name="Binder M."/>
            <person name="Bloem J."/>
            <person name="Labutti K."/>
            <person name="Salamov A."/>
            <person name="Andreopoulos B."/>
            <person name="Baker S."/>
            <person name="Barry K."/>
            <person name="Bills G."/>
            <person name="Bluhm B."/>
            <person name="Cannon C."/>
            <person name="Castanera R."/>
            <person name="Culley D."/>
            <person name="Daum C."/>
            <person name="Ezra D."/>
            <person name="Gonzalez J."/>
            <person name="Henrissat B."/>
            <person name="Kuo A."/>
            <person name="Liang C."/>
            <person name="Lipzen A."/>
            <person name="Lutzoni F."/>
            <person name="Magnuson J."/>
            <person name="Mondo S."/>
            <person name="Nolan M."/>
            <person name="Ohm R."/>
            <person name="Pangilinan J."/>
            <person name="Park H.-J."/>
            <person name="Ramirez L."/>
            <person name="Alfaro M."/>
            <person name="Sun H."/>
            <person name="Tritt A."/>
            <person name="Yoshinaga Y."/>
            <person name="Zwiers L.-H."/>
            <person name="Turgeon B."/>
            <person name="Goodwin S."/>
            <person name="Spatafora J."/>
            <person name="Crous P."/>
            <person name="Grigoriev I."/>
        </authorList>
    </citation>
    <scope>NUCLEOTIDE SEQUENCE</scope>
    <source>
        <strain evidence="2">SCOH1-5</strain>
    </source>
</reference>
<name>A0A6A6EZY1_9PEZI</name>
<sequence length="63" mass="6860">MSLPSRLSRHDAERQTDGANAHYPPHSHAGLTTHLILAGELTITYPDDAEPRKETSGPGSRLQ</sequence>
<dbReference type="OrthoDB" id="5270965at2759"/>
<feature type="region of interest" description="Disordered" evidence="1">
    <location>
        <begin position="1"/>
        <end position="30"/>
    </location>
</feature>
<evidence type="ECO:0008006" key="4">
    <source>
        <dbReference type="Google" id="ProtNLM"/>
    </source>
</evidence>
<gene>
    <name evidence="2" type="ORF">CERZMDRAFT_103108</name>
</gene>